<reference evidence="8" key="1">
    <citation type="submission" date="2020-06" db="EMBL/GenBank/DDBJ databases">
        <title>Unique genomic features of the anaerobic methanotrophic archaea.</title>
        <authorList>
            <person name="Chadwick G.L."/>
            <person name="Skennerton C.T."/>
            <person name="Laso-Perez R."/>
            <person name="Leu A.O."/>
            <person name="Speth D.R."/>
            <person name="Yu H."/>
            <person name="Morgan-Lang C."/>
            <person name="Hatzenpichler R."/>
            <person name="Goudeau D."/>
            <person name="Malmstrom R."/>
            <person name="Brazelton W.J."/>
            <person name="Woyke T."/>
            <person name="Hallam S.J."/>
            <person name="Tyson G.W."/>
            <person name="Wegener G."/>
            <person name="Boetius A."/>
            <person name="Orphan V."/>
        </authorList>
    </citation>
    <scope>NUCLEOTIDE SEQUENCE</scope>
</reference>
<feature type="domain" description="PKD" evidence="7">
    <location>
        <begin position="145"/>
        <end position="229"/>
    </location>
</feature>
<dbReference type="GO" id="GO:0006816">
    <property type="term" value="P:calcium ion transport"/>
    <property type="evidence" value="ECO:0007669"/>
    <property type="project" value="TreeGrafter"/>
</dbReference>
<accession>A0A7G9YNQ0</accession>
<evidence type="ECO:0000313" key="8">
    <source>
        <dbReference type="EMBL" id="QNO49634.1"/>
    </source>
</evidence>
<dbReference type="CDD" id="cd00146">
    <property type="entry name" value="PKD"/>
    <property type="match status" value="1"/>
</dbReference>
<dbReference type="Gene3D" id="2.60.40.10">
    <property type="entry name" value="Immunoglobulins"/>
    <property type="match status" value="4"/>
</dbReference>
<evidence type="ECO:0000256" key="6">
    <source>
        <dbReference type="SAM" id="MobiDB-lite"/>
    </source>
</evidence>
<dbReference type="GO" id="GO:0005886">
    <property type="term" value="C:plasma membrane"/>
    <property type="evidence" value="ECO:0007669"/>
    <property type="project" value="TreeGrafter"/>
</dbReference>
<evidence type="ECO:0000256" key="3">
    <source>
        <dbReference type="ARBA" id="ARBA00022737"/>
    </source>
</evidence>
<dbReference type="SMART" id="SM00089">
    <property type="entry name" value="PKD"/>
    <property type="match status" value="1"/>
</dbReference>
<dbReference type="InterPro" id="IPR013783">
    <property type="entry name" value="Ig-like_fold"/>
</dbReference>
<feature type="region of interest" description="Disordered" evidence="6">
    <location>
        <begin position="466"/>
        <end position="494"/>
    </location>
</feature>
<organism evidence="8">
    <name type="scientific">Candidatus Methanogaster sp. ANME-2c ERB4</name>
    <dbReference type="NCBI Taxonomy" id="2759911"/>
    <lineage>
        <taxon>Archaea</taxon>
        <taxon>Methanobacteriati</taxon>
        <taxon>Methanobacteriota</taxon>
        <taxon>Stenosarchaea group</taxon>
        <taxon>Methanomicrobia</taxon>
        <taxon>Methanosarcinales</taxon>
        <taxon>ANME-2 cluster</taxon>
        <taxon>Candidatus Methanogasteraceae</taxon>
        <taxon>Candidatus Methanogaster</taxon>
    </lineage>
</organism>
<proteinExistence type="predicted"/>
<evidence type="ECO:0000256" key="4">
    <source>
        <dbReference type="ARBA" id="ARBA00022989"/>
    </source>
</evidence>
<evidence type="ECO:0000256" key="5">
    <source>
        <dbReference type="ARBA" id="ARBA00023136"/>
    </source>
</evidence>
<dbReference type="PANTHER" id="PTHR46730:SF4">
    <property type="entry name" value="POLYCYSTIC KIDNEY DISEASE PROTEIN 1-LIKE 1"/>
    <property type="match status" value="1"/>
</dbReference>
<dbReference type="EMBL" id="MT631384">
    <property type="protein sequence ID" value="QNO49634.1"/>
    <property type="molecule type" value="Genomic_DNA"/>
</dbReference>
<evidence type="ECO:0000259" key="7">
    <source>
        <dbReference type="PROSITE" id="PS50093"/>
    </source>
</evidence>
<gene>
    <name evidence="8" type="ORF">AIHMFPNM_00037</name>
</gene>
<dbReference type="PROSITE" id="PS50093">
    <property type="entry name" value="PKD"/>
    <property type="match status" value="2"/>
</dbReference>
<dbReference type="Pfam" id="PF08308">
    <property type="entry name" value="PEGA"/>
    <property type="match status" value="1"/>
</dbReference>
<evidence type="ECO:0000256" key="2">
    <source>
        <dbReference type="ARBA" id="ARBA00022692"/>
    </source>
</evidence>
<dbReference type="GO" id="GO:0005261">
    <property type="term" value="F:monoatomic cation channel activity"/>
    <property type="evidence" value="ECO:0007669"/>
    <property type="project" value="TreeGrafter"/>
</dbReference>
<dbReference type="InterPro" id="IPR013229">
    <property type="entry name" value="PEGA"/>
</dbReference>
<dbReference type="AlphaFoldDB" id="A0A7G9YNQ0"/>
<dbReference type="InterPro" id="IPR022409">
    <property type="entry name" value="PKD/Chitinase_dom"/>
</dbReference>
<dbReference type="SUPFAM" id="SSF49299">
    <property type="entry name" value="PKD domain"/>
    <property type="match status" value="2"/>
</dbReference>
<keyword evidence="4" id="KW-1133">Transmembrane helix</keyword>
<sequence>MIFTPSSNLDYDTQYGAYLYSDAMDLAYNSLVRDGWNFRTMPPNNPPYTPRTPSGSAHGYAGRSYSYSIFAKDPDDGDQLRYTLDWGDGTASETEFVDSGRSVSQSHVWDDEGGYSVRVMAADSEGDESDWSPPLVVAISRRPHPTAVISANPAVITEGETISFGAEGSKSYYQDGGIVSYEWDFGDGSTGAGANVEHTYPRSGQYTVTLTVTCYENLSATDSMSITVEPAPVLSISISTGSVPSGESGEVLVWVTSNDGLTQGASVHLSATTGKLNPNEGLTDRYGEFASIFTVPIVDATERYTIYAKAEVDGMRGEGSESDLIMVGPDMPPTAHIEIHQDPAEEGGSITIEGWGKDEDGDVLGCRWTFPDGTTIRDFGDSSELTLTPDEVQAGVYSFAVMDDRGRWSKAAEFELPMPPQGGEEITHLQTNFSRVLEYISEHISDPAVLAAMVVALAAGALWILKPPPPPKPNSDPKIPEEDEAKDKHGSILATSDPSNAAVVVDVEYKGRSPITIDNVLIGTHTVLFLKRGYLGYEKNAIVVANQTTPVHRDLTKMPEVKLKLSADPVEIAADRESRSTIEIEIVTKDDNEIPIPVPEDTTVILEADIGMIESPVKIHLGHASTRSTLRSAGSSGTATVKAEAKCGMIAKPEGSTTVEFPDAESE</sequence>
<dbReference type="InterPro" id="IPR000601">
    <property type="entry name" value="PKD_dom"/>
</dbReference>
<evidence type="ECO:0000256" key="1">
    <source>
        <dbReference type="ARBA" id="ARBA00004141"/>
    </source>
</evidence>
<name>A0A7G9YNQ0_9EURY</name>
<comment type="subcellular location">
    <subcellularLocation>
        <location evidence="1">Membrane</location>
        <topology evidence="1">Multi-pass membrane protein</topology>
    </subcellularLocation>
</comment>
<keyword evidence="3" id="KW-0677">Repeat</keyword>
<keyword evidence="2" id="KW-0812">Transmembrane</keyword>
<protein>
    <recommendedName>
        <fullName evidence="7">PKD domain-containing protein</fullName>
    </recommendedName>
</protein>
<dbReference type="InterPro" id="IPR035986">
    <property type="entry name" value="PKD_dom_sf"/>
</dbReference>
<dbReference type="Pfam" id="PF18911">
    <property type="entry name" value="PKD_4"/>
    <property type="match status" value="2"/>
</dbReference>
<keyword evidence="5" id="KW-0472">Membrane</keyword>
<dbReference type="PANTHER" id="PTHR46730">
    <property type="entry name" value="POLYCYSTIN-1"/>
    <property type="match status" value="1"/>
</dbReference>
<feature type="domain" description="PKD" evidence="7">
    <location>
        <begin position="52"/>
        <end position="126"/>
    </location>
</feature>